<protein>
    <submittedName>
        <fullName evidence="2">Putative secreted protein</fullName>
    </submittedName>
</protein>
<proteinExistence type="predicted"/>
<accession>A0A6B0U3E5</accession>
<organism evidence="2">
    <name type="scientific">Ixodes ricinus</name>
    <name type="common">Common tick</name>
    <name type="synonym">Acarus ricinus</name>
    <dbReference type="NCBI Taxonomy" id="34613"/>
    <lineage>
        <taxon>Eukaryota</taxon>
        <taxon>Metazoa</taxon>
        <taxon>Ecdysozoa</taxon>
        <taxon>Arthropoda</taxon>
        <taxon>Chelicerata</taxon>
        <taxon>Arachnida</taxon>
        <taxon>Acari</taxon>
        <taxon>Parasitiformes</taxon>
        <taxon>Ixodida</taxon>
        <taxon>Ixodoidea</taxon>
        <taxon>Ixodidae</taxon>
        <taxon>Ixodinae</taxon>
        <taxon>Ixodes</taxon>
    </lineage>
</organism>
<evidence type="ECO:0000313" key="2">
    <source>
        <dbReference type="EMBL" id="MXU82836.1"/>
    </source>
</evidence>
<sequence>MLTFKLCKELNVVFCFFLKSGVTIAVLLLSYPVPSKRWNTLRNVDRIRLREYFKLIPKKGKEKKNTLPRYQ</sequence>
<reference evidence="2" key="1">
    <citation type="submission" date="2019-12" db="EMBL/GenBank/DDBJ databases">
        <title>An insight into the sialome of adult female Ixodes ricinus ticks feeding for 6 days.</title>
        <authorList>
            <person name="Perner J."/>
            <person name="Ribeiro J.M.C."/>
        </authorList>
    </citation>
    <scope>NUCLEOTIDE SEQUENCE</scope>
    <source>
        <strain evidence="2">Semi-engorged</strain>
        <tissue evidence="2">Salivary glands</tissue>
    </source>
</reference>
<keyword evidence="1" id="KW-1133">Transmembrane helix</keyword>
<name>A0A6B0U3E5_IXORI</name>
<dbReference type="AlphaFoldDB" id="A0A6B0U3E5"/>
<keyword evidence="1" id="KW-0472">Membrane</keyword>
<feature type="transmembrane region" description="Helical" evidence="1">
    <location>
        <begin position="12"/>
        <end position="33"/>
    </location>
</feature>
<evidence type="ECO:0000256" key="1">
    <source>
        <dbReference type="SAM" id="Phobius"/>
    </source>
</evidence>
<dbReference type="EMBL" id="GIFC01000753">
    <property type="protein sequence ID" value="MXU82836.1"/>
    <property type="molecule type" value="Transcribed_RNA"/>
</dbReference>
<keyword evidence="1" id="KW-0812">Transmembrane</keyword>